<organism evidence="2 3">
    <name type="scientific">Bodo saltans</name>
    <name type="common">Flagellated protozoan</name>
    <dbReference type="NCBI Taxonomy" id="75058"/>
    <lineage>
        <taxon>Eukaryota</taxon>
        <taxon>Discoba</taxon>
        <taxon>Euglenozoa</taxon>
        <taxon>Kinetoplastea</taxon>
        <taxon>Metakinetoplastina</taxon>
        <taxon>Eubodonida</taxon>
        <taxon>Bodonidae</taxon>
        <taxon>Bodo</taxon>
    </lineage>
</organism>
<dbReference type="SUPFAM" id="SSF51126">
    <property type="entry name" value="Pectin lyase-like"/>
    <property type="match status" value="1"/>
</dbReference>
<evidence type="ECO:0000259" key="1">
    <source>
        <dbReference type="Pfam" id="PF13229"/>
    </source>
</evidence>
<dbReference type="InterPro" id="IPR011050">
    <property type="entry name" value="Pectin_lyase_fold/virulence"/>
</dbReference>
<dbReference type="AlphaFoldDB" id="A0A0S4JSA4"/>
<reference evidence="3" key="1">
    <citation type="submission" date="2015-09" db="EMBL/GenBank/DDBJ databases">
        <authorList>
            <consortium name="Pathogen Informatics"/>
        </authorList>
    </citation>
    <scope>NUCLEOTIDE SEQUENCE [LARGE SCALE GENOMIC DNA]</scope>
    <source>
        <strain evidence="3">Lake Konstanz</strain>
    </source>
</reference>
<dbReference type="InterPro" id="IPR039448">
    <property type="entry name" value="Beta_helix"/>
</dbReference>
<dbReference type="Gene3D" id="2.160.20.10">
    <property type="entry name" value="Single-stranded right-handed beta-helix, Pectin lyase-like"/>
    <property type="match status" value="1"/>
</dbReference>
<name>A0A0S4JSA4_BODSA</name>
<keyword evidence="3" id="KW-1185">Reference proteome</keyword>
<protein>
    <recommendedName>
        <fullName evidence="1">Right handed beta helix domain-containing protein</fullName>
    </recommendedName>
</protein>
<sequence length="524" mass="56489">MISRNVPYSSRTTLATCSSCCTAVGVVKKDAPAVRYNNNNYYPFLGDEWGVSWGLLPLLRLARLLLTSTHRAILKWCCQNRLEGLEVPPCRAEEAWTLPLPPCSVPQTVREHRSHMCITVLQTLLASMAQVDPTEMFLSEEWMGEGGMPPHVARGGVDDMLATILRDVSRFKSLAAEFVEECGPMIDMIDATRPDARRSELESAASRTVVMESHEEEPSLVEGSIVILPPHRSTLGRGDTCVITKRLASLSLSPLAKVVLHPGVYTERVALSEGSTVELRGSYVGASITLQQFRSHLEDHDDEQEAPIISLESGSTIRCYGMRFESTDTAAASTSSPSAAGYNGGGGDGGEPLIRVSGAGCSAEFVNCVFDRTSIGVFVEGVGATARFVDCTFRHCSYAGIYAKHGSHVVLEGCTFTRNGSSLRCRAATFSLSRCIVKQSTSDALITHGTVEGVVEDCAFEEGPENGMLVSPSTALSIHSTRVSAFRMFGVYAAKGSDVKLLHCTFLDNGLGSLNTSVPGHHRV</sequence>
<dbReference type="EMBL" id="CYKH01002126">
    <property type="protein sequence ID" value="CUG93161.1"/>
    <property type="molecule type" value="Genomic_DNA"/>
</dbReference>
<feature type="domain" description="Right handed beta helix" evidence="1">
    <location>
        <begin position="376"/>
        <end position="512"/>
    </location>
</feature>
<evidence type="ECO:0000313" key="2">
    <source>
        <dbReference type="EMBL" id="CUG93161.1"/>
    </source>
</evidence>
<dbReference type="InterPro" id="IPR006626">
    <property type="entry name" value="PbH1"/>
</dbReference>
<evidence type="ECO:0000313" key="3">
    <source>
        <dbReference type="Proteomes" id="UP000051952"/>
    </source>
</evidence>
<dbReference type="SMART" id="SM00710">
    <property type="entry name" value="PbH1"/>
    <property type="match status" value="4"/>
</dbReference>
<gene>
    <name evidence="2" type="ORF">BSAL_41140</name>
</gene>
<proteinExistence type="predicted"/>
<dbReference type="InterPro" id="IPR012334">
    <property type="entry name" value="Pectin_lyas_fold"/>
</dbReference>
<dbReference type="Proteomes" id="UP000051952">
    <property type="component" value="Unassembled WGS sequence"/>
</dbReference>
<dbReference type="Pfam" id="PF13229">
    <property type="entry name" value="Beta_helix"/>
    <property type="match status" value="1"/>
</dbReference>
<accession>A0A0S4JSA4</accession>